<evidence type="ECO:0000313" key="1">
    <source>
        <dbReference type="EMBL" id="SNC61225.1"/>
    </source>
</evidence>
<evidence type="ECO:0000313" key="2">
    <source>
        <dbReference type="Proteomes" id="UP000198122"/>
    </source>
</evidence>
<accession>A0A212T5E1</accession>
<dbReference type="RefSeq" id="WP_143469454.1">
    <property type="nucleotide sequence ID" value="NZ_FYEZ01000001.1"/>
</dbReference>
<keyword evidence="2" id="KW-1185">Reference proteome</keyword>
<dbReference type="AlphaFoldDB" id="A0A212T5E1"/>
<name>A0A212T5E1_9MICO</name>
<protein>
    <recommendedName>
        <fullName evidence="3">SseB protein N-terminal domain-containing protein</fullName>
    </recommendedName>
</protein>
<dbReference type="Proteomes" id="UP000198122">
    <property type="component" value="Unassembled WGS sequence"/>
</dbReference>
<dbReference type="EMBL" id="FYEZ01000001">
    <property type="protein sequence ID" value="SNC61225.1"/>
    <property type="molecule type" value="Genomic_DNA"/>
</dbReference>
<evidence type="ECO:0008006" key="3">
    <source>
        <dbReference type="Google" id="ProtNLM"/>
    </source>
</evidence>
<dbReference type="OrthoDB" id="3635752at2"/>
<gene>
    <name evidence="1" type="ORF">SAMN05445756_0438</name>
</gene>
<reference evidence="1 2" key="1">
    <citation type="submission" date="2017-06" db="EMBL/GenBank/DDBJ databases">
        <authorList>
            <person name="Kim H.J."/>
            <person name="Triplett B.A."/>
        </authorList>
    </citation>
    <scope>NUCLEOTIDE SEQUENCE [LARGE SCALE GENOMIC DNA]</scope>
    <source>
        <strain evidence="1 2">DSM 22179</strain>
    </source>
</reference>
<proteinExistence type="predicted"/>
<sequence length="145" mass="15964">MDTQRPAPTETDRLHALTRDNADREAITALWRTAFAMPRWWFLPAGPEGQVAPAAAEIEGAMMLLGFSSSERARHFAVEQGMLDPEEPADLLAREPRDVVLGAADFMTAGIQGLVMDVHLSGWFAPFEQLGPMWRLATGESVTQD</sequence>
<organism evidence="1 2">
    <name type="scientific">Kytococcus aerolatus</name>
    <dbReference type="NCBI Taxonomy" id="592308"/>
    <lineage>
        <taxon>Bacteria</taxon>
        <taxon>Bacillati</taxon>
        <taxon>Actinomycetota</taxon>
        <taxon>Actinomycetes</taxon>
        <taxon>Micrococcales</taxon>
        <taxon>Kytococcaceae</taxon>
        <taxon>Kytococcus</taxon>
    </lineage>
</organism>